<evidence type="ECO:0000313" key="2">
    <source>
        <dbReference type="EMBL" id="RFC68227.1"/>
    </source>
</evidence>
<evidence type="ECO:0000313" key="3">
    <source>
        <dbReference type="Proteomes" id="UP000262379"/>
    </source>
</evidence>
<proteinExistence type="predicted"/>
<protein>
    <recommendedName>
        <fullName evidence="4">Cell division protein FtsL</fullName>
    </recommendedName>
</protein>
<dbReference type="EMBL" id="QURN01000005">
    <property type="protein sequence ID" value="RFC68227.1"/>
    <property type="molecule type" value="Genomic_DNA"/>
</dbReference>
<dbReference type="Proteomes" id="UP000262379">
    <property type="component" value="Unassembled WGS sequence"/>
</dbReference>
<sequence>MFRTTDTVLIAVMVAAAALTYKTKHDAENRLREVRKIERSIRYEEDTIAILKADWSLLTQPARLQKLVESYQAQLNLGPSDPRRIVGLDAIPEKELKVEDLLAGEPKPEQDKTTTGSVSQ</sequence>
<organism evidence="2 3">
    <name type="scientific">Mesorhizobium denitrificans</name>
    <dbReference type="NCBI Taxonomy" id="2294114"/>
    <lineage>
        <taxon>Bacteria</taxon>
        <taxon>Pseudomonadati</taxon>
        <taxon>Pseudomonadota</taxon>
        <taxon>Alphaproteobacteria</taxon>
        <taxon>Hyphomicrobiales</taxon>
        <taxon>Phyllobacteriaceae</taxon>
        <taxon>Mesorhizobium</taxon>
    </lineage>
</organism>
<feature type="region of interest" description="Disordered" evidence="1">
    <location>
        <begin position="100"/>
        <end position="120"/>
    </location>
</feature>
<keyword evidence="3" id="KW-1185">Reference proteome</keyword>
<reference evidence="3" key="1">
    <citation type="submission" date="2018-08" db="EMBL/GenBank/DDBJ databases">
        <authorList>
            <person name="Im W.T."/>
        </authorList>
    </citation>
    <scope>NUCLEOTIDE SEQUENCE [LARGE SCALE GENOMIC DNA]</scope>
    <source>
        <strain evidence="3">LA-28</strain>
    </source>
</reference>
<dbReference type="AlphaFoldDB" id="A0A371XG68"/>
<name>A0A371XG68_9HYPH</name>
<dbReference type="RefSeq" id="WP_116623370.1">
    <property type="nucleotide sequence ID" value="NZ_QURN01000005.1"/>
</dbReference>
<accession>A0A371XG68</accession>
<feature type="compositionally biased region" description="Basic and acidic residues" evidence="1">
    <location>
        <begin position="100"/>
        <end position="112"/>
    </location>
</feature>
<comment type="caution">
    <text evidence="2">The sequence shown here is derived from an EMBL/GenBank/DDBJ whole genome shotgun (WGS) entry which is preliminary data.</text>
</comment>
<gene>
    <name evidence="2" type="ORF">DY251_08125</name>
</gene>
<evidence type="ECO:0008006" key="4">
    <source>
        <dbReference type="Google" id="ProtNLM"/>
    </source>
</evidence>
<evidence type="ECO:0000256" key="1">
    <source>
        <dbReference type="SAM" id="MobiDB-lite"/>
    </source>
</evidence>